<protein>
    <submittedName>
        <fullName evidence="2 4">Uncharacterized protein</fullName>
    </submittedName>
</protein>
<reference evidence="4" key="1">
    <citation type="submission" date="2016-06" db="UniProtKB">
        <authorList>
            <consortium name="WormBaseParasite"/>
        </authorList>
    </citation>
    <scope>IDENTIFICATION</scope>
</reference>
<evidence type="ECO:0000313" key="3">
    <source>
        <dbReference type="Proteomes" id="UP000275846"/>
    </source>
</evidence>
<name>A0A183SMD1_SCHSO</name>
<gene>
    <name evidence="2" type="ORF">SSLN_LOCUS5379</name>
</gene>
<dbReference type="OrthoDB" id="6321932at2759"/>
<dbReference type="Proteomes" id="UP000275846">
    <property type="component" value="Unassembled WGS sequence"/>
</dbReference>
<sequence length="118" mass="12401">MADTHAIATQPRPDEGTVIALASSTPYPAGANTHGGAITTKINSLGRQLRSMGLLTTTANVRTLAPDQIENQPSRALHPSITDPVYRQRMIAKGETPPSSASSMMTEDLHPQPGPSSS</sequence>
<evidence type="ECO:0000256" key="1">
    <source>
        <dbReference type="SAM" id="MobiDB-lite"/>
    </source>
</evidence>
<dbReference type="WBParaSite" id="SSLN_0000555301-mRNA-1">
    <property type="protein sequence ID" value="SSLN_0000555301-mRNA-1"/>
    <property type="gene ID" value="SSLN_0000555301"/>
</dbReference>
<evidence type="ECO:0000313" key="2">
    <source>
        <dbReference type="EMBL" id="VDL91764.1"/>
    </source>
</evidence>
<accession>A0A183SMD1</accession>
<dbReference type="EMBL" id="UYSU01033223">
    <property type="protein sequence ID" value="VDL91764.1"/>
    <property type="molecule type" value="Genomic_DNA"/>
</dbReference>
<evidence type="ECO:0000313" key="4">
    <source>
        <dbReference type="WBParaSite" id="SSLN_0000555301-mRNA-1"/>
    </source>
</evidence>
<proteinExistence type="predicted"/>
<feature type="region of interest" description="Disordered" evidence="1">
    <location>
        <begin position="92"/>
        <end position="118"/>
    </location>
</feature>
<reference evidence="2 3" key="2">
    <citation type="submission" date="2018-11" db="EMBL/GenBank/DDBJ databases">
        <authorList>
            <consortium name="Pathogen Informatics"/>
        </authorList>
    </citation>
    <scope>NUCLEOTIDE SEQUENCE [LARGE SCALE GENOMIC DNA]</scope>
    <source>
        <strain evidence="2 3">NST_G2</strain>
    </source>
</reference>
<keyword evidence="3" id="KW-1185">Reference proteome</keyword>
<organism evidence="4">
    <name type="scientific">Schistocephalus solidus</name>
    <name type="common">Tapeworm</name>
    <dbReference type="NCBI Taxonomy" id="70667"/>
    <lineage>
        <taxon>Eukaryota</taxon>
        <taxon>Metazoa</taxon>
        <taxon>Spiralia</taxon>
        <taxon>Lophotrochozoa</taxon>
        <taxon>Platyhelminthes</taxon>
        <taxon>Cestoda</taxon>
        <taxon>Eucestoda</taxon>
        <taxon>Diphyllobothriidea</taxon>
        <taxon>Diphyllobothriidae</taxon>
        <taxon>Schistocephalus</taxon>
    </lineage>
</organism>
<dbReference type="AlphaFoldDB" id="A0A183SMD1"/>